<organism evidence="2 3">
    <name type="scientific">Xylaria bambusicola</name>
    <dbReference type="NCBI Taxonomy" id="326684"/>
    <lineage>
        <taxon>Eukaryota</taxon>
        <taxon>Fungi</taxon>
        <taxon>Dikarya</taxon>
        <taxon>Ascomycota</taxon>
        <taxon>Pezizomycotina</taxon>
        <taxon>Sordariomycetes</taxon>
        <taxon>Xylariomycetidae</taxon>
        <taxon>Xylariales</taxon>
        <taxon>Xylariaceae</taxon>
        <taxon>Xylaria</taxon>
    </lineage>
</organism>
<comment type="caution">
    <text evidence="2">The sequence shown here is derived from an EMBL/GenBank/DDBJ whole genome shotgun (WGS) entry which is preliminary data.</text>
</comment>
<evidence type="ECO:0000313" key="2">
    <source>
        <dbReference type="EMBL" id="KAK5630432.1"/>
    </source>
</evidence>
<evidence type="ECO:0000256" key="1">
    <source>
        <dbReference type="SAM" id="MobiDB-lite"/>
    </source>
</evidence>
<reference evidence="2 3" key="1">
    <citation type="submission" date="2023-10" db="EMBL/GenBank/DDBJ databases">
        <title>Draft genome sequence of Xylaria bambusicola isolate GMP-LS, the root and basal stem rot pathogen of sugarcane in Indonesia.</title>
        <authorList>
            <person name="Selvaraj P."/>
            <person name="Muralishankar V."/>
            <person name="Muruganantham S."/>
            <person name="Sp S."/>
            <person name="Haryani S."/>
            <person name="Lau K.J.X."/>
            <person name="Naqvi N.I."/>
        </authorList>
    </citation>
    <scope>NUCLEOTIDE SEQUENCE [LARGE SCALE GENOMIC DNA]</scope>
    <source>
        <strain evidence="2">GMP-LS</strain>
    </source>
</reference>
<keyword evidence="3" id="KW-1185">Reference proteome</keyword>
<sequence>MLTTTSAPFVPPDAVDADEEADPPRRLPPSSLGPVITHMTFVLPISRYDDPSAAACVRICPCRRRSSFQRRPSTRRSARS</sequence>
<protein>
    <submittedName>
        <fullName evidence="2">Uncharacterized protein</fullName>
    </submittedName>
</protein>
<gene>
    <name evidence="2" type="ORF">RRF57_006147</name>
</gene>
<dbReference type="EMBL" id="JAWHQM010000016">
    <property type="protein sequence ID" value="KAK5630432.1"/>
    <property type="molecule type" value="Genomic_DNA"/>
</dbReference>
<name>A0AAN7UKQ6_9PEZI</name>
<dbReference type="AlphaFoldDB" id="A0AAN7UKQ6"/>
<dbReference type="Proteomes" id="UP001305414">
    <property type="component" value="Unassembled WGS sequence"/>
</dbReference>
<evidence type="ECO:0000313" key="3">
    <source>
        <dbReference type="Proteomes" id="UP001305414"/>
    </source>
</evidence>
<proteinExistence type="predicted"/>
<accession>A0AAN7UKQ6</accession>
<feature type="region of interest" description="Disordered" evidence="1">
    <location>
        <begin position="1"/>
        <end position="32"/>
    </location>
</feature>